<feature type="compositionally biased region" description="Polar residues" evidence="1">
    <location>
        <begin position="52"/>
        <end position="69"/>
    </location>
</feature>
<feature type="compositionally biased region" description="Low complexity" evidence="1">
    <location>
        <begin position="596"/>
        <end position="613"/>
    </location>
</feature>
<feature type="region of interest" description="Disordered" evidence="1">
    <location>
        <begin position="304"/>
        <end position="325"/>
    </location>
</feature>
<evidence type="ECO:0000256" key="2">
    <source>
        <dbReference type="SAM" id="SignalP"/>
    </source>
</evidence>
<accession>A0A1I8BQ91</accession>
<feature type="compositionally biased region" description="Low complexity" evidence="1">
    <location>
        <begin position="680"/>
        <end position="697"/>
    </location>
</feature>
<evidence type="ECO:0000313" key="3">
    <source>
        <dbReference type="Proteomes" id="UP000095281"/>
    </source>
</evidence>
<dbReference type="AlphaFoldDB" id="A0A1I8BQ91"/>
<dbReference type="Proteomes" id="UP000095281">
    <property type="component" value="Unplaced"/>
</dbReference>
<evidence type="ECO:0000256" key="1">
    <source>
        <dbReference type="SAM" id="MobiDB-lite"/>
    </source>
</evidence>
<feature type="signal peptide" evidence="2">
    <location>
        <begin position="1"/>
        <end position="20"/>
    </location>
</feature>
<evidence type="ECO:0000313" key="4">
    <source>
        <dbReference type="WBParaSite" id="MhA1_Contig418.frz3.fgene7"/>
    </source>
</evidence>
<feature type="region of interest" description="Disordered" evidence="1">
    <location>
        <begin position="52"/>
        <end position="107"/>
    </location>
</feature>
<reference evidence="4" key="1">
    <citation type="submission" date="2016-11" db="UniProtKB">
        <authorList>
            <consortium name="WormBaseParasite"/>
        </authorList>
    </citation>
    <scope>IDENTIFICATION</scope>
</reference>
<sequence length="773" mass="84243">MFYSIKLIVFWLVLEKNSRGICPLDLAPELRKIQETCVESLFQMACARPSASSTSGANQSNGSQVNLNGAGTGNGEKYENGGGTSGGVGGTGQTNTNMTSSIGGTVSTQERLMKTAAMISATKHLRKSNVDAGNKSPLSPRTSAALSVSNSSMLESLSVNKDRISMGVPATLVDSSRRKSFVSLQLHRRTKLNKDSPIFENVSREQAWETLQKMSSNPECIESIMRSLHKYCAQQLDDYANPFCGAERDIMDSHLGGLLHQILLTSIVSFSLTRQRSRSGTDFQMSAPVQQKWNRQRLVGVLVSVTPNKSSDNEKSDRRETGDSSSAPALILQSFYRKHGVNVGSQHNKVRLSDLQKAFSSMQPSIIIAHLHNSITMHNREAGNRSVCSPAHRWRQCYNHCTQILVARQLLCLLLQTIALIALNPSTHRHFIEMQVDNPLIQMLLPADDWYYTNHSTKFGHFVKYHAARILIYIGLESLLATSVTRRSLTSSQGQAANNSNSANEDDYICETLRPATMAQEFSPSACASVIASPTVQVRSIVMGQNSANCIIEECEEKPDSPLPPLIMPSPAFIDDTPTSTPPTSVEANLATSSKPPTYAPDTASTTAPTSPYNSLSNRPSTPVLGPPVSPSSTTTTLTRSTTPSTSSSGSTPRPISNMQFQGLIQQQQQLTVPGQQPLIHQQTTPQQQHKPTSTPTVTSQPRPTSVAVPDKQPQQQAVKRAPSSPPASVSATVARVYNTLVCINNLETHLCKFSLVLDPMLLLRLLIHKLSW</sequence>
<name>A0A1I8BQ91_MELHA</name>
<feature type="compositionally biased region" description="Low complexity" evidence="1">
    <location>
        <begin position="631"/>
        <end position="657"/>
    </location>
</feature>
<feature type="chain" id="PRO_5009316051" evidence="2">
    <location>
        <begin position="21"/>
        <end position="773"/>
    </location>
</feature>
<feature type="compositionally biased region" description="Low complexity" evidence="1">
    <location>
        <begin position="718"/>
        <end position="730"/>
    </location>
</feature>
<dbReference type="WBParaSite" id="MhA1_Contig418.frz3.fgene7">
    <property type="protein sequence ID" value="MhA1_Contig418.frz3.fgene7"/>
    <property type="gene ID" value="MhA1_Contig418.frz3.fgene7"/>
</dbReference>
<feature type="compositionally biased region" description="Basic and acidic residues" evidence="1">
    <location>
        <begin position="311"/>
        <end position="322"/>
    </location>
</feature>
<feature type="region of interest" description="Disordered" evidence="1">
    <location>
        <begin position="680"/>
        <end position="730"/>
    </location>
</feature>
<feature type="compositionally biased region" description="Polar residues" evidence="1">
    <location>
        <begin position="586"/>
        <end position="595"/>
    </location>
</feature>
<feature type="region of interest" description="Disordered" evidence="1">
    <location>
        <begin position="561"/>
        <end position="657"/>
    </location>
</feature>
<protein>
    <submittedName>
        <fullName evidence="4">Phosphoinositide phospholipase C</fullName>
    </submittedName>
</protein>
<keyword evidence="3" id="KW-1185">Reference proteome</keyword>
<proteinExistence type="predicted"/>
<keyword evidence="2" id="KW-0732">Signal</keyword>
<organism evidence="3 4">
    <name type="scientific">Meloidogyne hapla</name>
    <name type="common">Root-knot nematode worm</name>
    <dbReference type="NCBI Taxonomy" id="6305"/>
    <lineage>
        <taxon>Eukaryota</taxon>
        <taxon>Metazoa</taxon>
        <taxon>Ecdysozoa</taxon>
        <taxon>Nematoda</taxon>
        <taxon>Chromadorea</taxon>
        <taxon>Rhabditida</taxon>
        <taxon>Tylenchina</taxon>
        <taxon>Tylenchomorpha</taxon>
        <taxon>Tylenchoidea</taxon>
        <taxon>Meloidogynidae</taxon>
        <taxon>Meloidogyninae</taxon>
        <taxon>Meloidogyne</taxon>
    </lineage>
</organism>
<feature type="compositionally biased region" description="Gly residues" evidence="1">
    <location>
        <begin position="70"/>
        <end position="92"/>
    </location>
</feature>